<feature type="signal peptide" evidence="2">
    <location>
        <begin position="1"/>
        <end position="24"/>
    </location>
</feature>
<evidence type="ECO:0000256" key="1">
    <source>
        <dbReference type="SAM" id="MobiDB-lite"/>
    </source>
</evidence>
<feature type="region of interest" description="Disordered" evidence="1">
    <location>
        <begin position="23"/>
        <end position="68"/>
    </location>
</feature>
<comment type="caution">
    <text evidence="3">The sequence shown here is derived from an EMBL/GenBank/DDBJ whole genome shotgun (WGS) entry which is preliminary data.</text>
</comment>
<dbReference type="Proteomes" id="UP000256253">
    <property type="component" value="Unassembled WGS sequence"/>
</dbReference>
<dbReference type="EMBL" id="QTUA01000001">
    <property type="protein sequence ID" value="REF29206.1"/>
    <property type="molecule type" value="Genomic_DNA"/>
</dbReference>
<name>A0A3D9UIS7_9MICO</name>
<proteinExistence type="predicted"/>
<accession>A0A3D9UIS7</accession>
<protein>
    <recommendedName>
        <fullName evidence="5">Lipoprotein</fullName>
    </recommendedName>
</protein>
<evidence type="ECO:0000313" key="3">
    <source>
        <dbReference type="EMBL" id="REF29206.1"/>
    </source>
</evidence>
<feature type="compositionally biased region" description="Low complexity" evidence="1">
    <location>
        <begin position="23"/>
        <end position="63"/>
    </location>
</feature>
<dbReference type="PROSITE" id="PS51257">
    <property type="entry name" value="PROKAR_LIPOPROTEIN"/>
    <property type="match status" value="1"/>
</dbReference>
<organism evidence="3 4">
    <name type="scientific">Calidifontibacter indicus</name>
    <dbReference type="NCBI Taxonomy" id="419650"/>
    <lineage>
        <taxon>Bacteria</taxon>
        <taxon>Bacillati</taxon>
        <taxon>Actinomycetota</taxon>
        <taxon>Actinomycetes</taxon>
        <taxon>Micrococcales</taxon>
        <taxon>Dermacoccaceae</taxon>
        <taxon>Calidifontibacter</taxon>
    </lineage>
</organism>
<evidence type="ECO:0000256" key="2">
    <source>
        <dbReference type="SAM" id="SignalP"/>
    </source>
</evidence>
<evidence type="ECO:0000313" key="4">
    <source>
        <dbReference type="Proteomes" id="UP000256253"/>
    </source>
</evidence>
<dbReference type="RefSeq" id="WP_211308324.1">
    <property type="nucleotide sequence ID" value="NZ_QTUA01000001.1"/>
</dbReference>
<feature type="chain" id="PRO_5039298838" description="Lipoprotein" evidence="2">
    <location>
        <begin position="25"/>
        <end position="328"/>
    </location>
</feature>
<reference evidence="3 4" key="1">
    <citation type="submission" date="2018-08" db="EMBL/GenBank/DDBJ databases">
        <title>Sequencing the genomes of 1000 actinobacteria strains.</title>
        <authorList>
            <person name="Klenk H.-P."/>
        </authorList>
    </citation>
    <scope>NUCLEOTIDE SEQUENCE [LARGE SCALE GENOMIC DNA]</scope>
    <source>
        <strain evidence="3 4">DSM 22967</strain>
    </source>
</reference>
<keyword evidence="4" id="KW-1185">Reference proteome</keyword>
<keyword evidence="2" id="KW-0732">Signal</keyword>
<sequence length="328" mass="34390">MRLGGTKIGRRAFLVAAAAAGVSACSGSGGDSTSTTGSTKGATPVGTTSTSAPTPMPTATQATLPGGGRTILPGRRLVGYCGMPGAPALGELGVGNDLQAQIDKMLKVVKDYDDGTAKPLPVMELIATVVHPYPGKDGMYRERMPAAVLDEWTKAAKDNGSILLLDIQPGRASFLDEAKAFEKWLLEPHVGLALDPEWAILAGQTPGKHFGTTTGAAVDEVAKYLADLVAEHDLPQKALVVHVLRRSIFTAEDGLKDHPGVAVIKSVDGIGVPQDKIKAYDIVMKDTPPHIHAGFKIFYSEDTAGGGPLMQPAEVLALTPKPDYVMYE</sequence>
<evidence type="ECO:0008006" key="5">
    <source>
        <dbReference type="Google" id="ProtNLM"/>
    </source>
</evidence>
<dbReference type="AlphaFoldDB" id="A0A3D9UIS7"/>
<gene>
    <name evidence="3" type="ORF">DFJ65_0140</name>
</gene>